<organism evidence="1 2">
    <name type="scientific">Labrys miyagiensis</name>
    <dbReference type="NCBI Taxonomy" id="346912"/>
    <lineage>
        <taxon>Bacteria</taxon>
        <taxon>Pseudomonadati</taxon>
        <taxon>Pseudomonadota</taxon>
        <taxon>Alphaproteobacteria</taxon>
        <taxon>Hyphomicrobiales</taxon>
        <taxon>Xanthobacteraceae</taxon>
        <taxon>Labrys</taxon>
    </lineage>
</organism>
<dbReference type="InterPro" id="IPR027417">
    <property type="entry name" value="P-loop_NTPase"/>
</dbReference>
<evidence type="ECO:0008006" key="3">
    <source>
        <dbReference type="Google" id="ProtNLM"/>
    </source>
</evidence>
<accession>A0ABQ6CC26</accession>
<comment type="caution">
    <text evidence="1">The sequence shown here is derived from an EMBL/GenBank/DDBJ whole genome shotgun (WGS) entry which is preliminary data.</text>
</comment>
<name>A0ABQ6CC26_9HYPH</name>
<sequence>MSGARKWLGSEIDVFPLYFGTGDGAPSLFFRPFKAVARLAARLIKVKPKGASHGNVSDRPPAPLYSLLFAIWAIAVALDKKHKLATAQRAIARGFVVIADRYPQDENSRFNDGPLLHRLTWVPGWLRQLEMSVYSAARCAAPDLIIKLRVGPDAVAKREPDMRHDVILQRVAWFDDLTFHGASVVTIDGARPLPEVTQIARRAIWAVL</sequence>
<evidence type="ECO:0000313" key="1">
    <source>
        <dbReference type="EMBL" id="GLS17848.1"/>
    </source>
</evidence>
<evidence type="ECO:0000313" key="2">
    <source>
        <dbReference type="Proteomes" id="UP001156882"/>
    </source>
</evidence>
<proteinExistence type="predicted"/>
<gene>
    <name evidence="1" type="ORF">GCM10007874_08630</name>
</gene>
<dbReference type="Gene3D" id="3.40.50.300">
    <property type="entry name" value="P-loop containing nucleotide triphosphate hydrolases"/>
    <property type="match status" value="1"/>
</dbReference>
<dbReference type="Proteomes" id="UP001156882">
    <property type="component" value="Unassembled WGS sequence"/>
</dbReference>
<dbReference type="EMBL" id="BSPC01000006">
    <property type="protein sequence ID" value="GLS17848.1"/>
    <property type="molecule type" value="Genomic_DNA"/>
</dbReference>
<keyword evidence="2" id="KW-1185">Reference proteome</keyword>
<protein>
    <recommendedName>
        <fullName evidence="3">Thymidylate kinase</fullName>
    </recommendedName>
</protein>
<reference evidence="2" key="1">
    <citation type="journal article" date="2019" name="Int. J. Syst. Evol. Microbiol.">
        <title>The Global Catalogue of Microorganisms (GCM) 10K type strain sequencing project: providing services to taxonomists for standard genome sequencing and annotation.</title>
        <authorList>
            <consortium name="The Broad Institute Genomics Platform"/>
            <consortium name="The Broad Institute Genome Sequencing Center for Infectious Disease"/>
            <person name="Wu L."/>
            <person name="Ma J."/>
        </authorList>
    </citation>
    <scope>NUCLEOTIDE SEQUENCE [LARGE SCALE GENOMIC DNA]</scope>
    <source>
        <strain evidence="2">NBRC 101365</strain>
    </source>
</reference>